<sequence length="333" mass="35149">MKKYHVYGIGAALVDTEIQVQDAELEAMGVEKGLMTLVDEDRQQQLLDQLKGHLVHSKQASGGSGCNSVVAAAYFGARSYYSCKVANDEHGRFFLNDIRAAGVDSDFDSPKAAGVTGKCLVLVSPDAERSMNTNLAISAELSMVELNEAALADSMYYYMEGYLVTSPTGREAAIRGRQVAEANGVKTALSFADPGMVEFFRDGLQEMLGGGVDLVFCNEAEAKGWAQSDSLDDAVTAIKTVAKTFAITLGAMGALVYDGEQLHEIAPHKVTAVDTNGAGDMFAGAFLYALSAGYGYAEAGKLASRASAEVVSQYGPRLAGPAHSAIRQAVLGK</sequence>
<dbReference type="InterPro" id="IPR029056">
    <property type="entry name" value="Ribokinase-like"/>
</dbReference>
<evidence type="ECO:0000256" key="2">
    <source>
        <dbReference type="ARBA" id="ARBA00022679"/>
    </source>
</evidence>
<protein>
    <submittedName>
        <fullName evidence="6">Adenosine kinase</fullName>
    </submittedName>
</protein>
<dbReference type="SUPFAM" id="SSF53613">
    <property type="entry name" value="Ribokinase-like"/>
    <property type="match status" value="1"/>
</dbReference>
<dbReference type="PANTHER" id="PTHR43320">
    <property type="entry name" value="SUGAR KINASE"/>
    <property type="match status" value="1"/>
</dbReference>
<comment type="caution">
    <text evidence="6">The sequence shown here is derived from an EMBL/GenBank/DDBJ whole genome shotgun (WGS) entry which is preliminary data.</text>
</comment>
<evidence type="ECO:0000313" key="6">
    <source>
        <dbReference type="EMBL" id="NKI16654.1"/>
    </source>
</evidence>
<gene>
    <name evidence="6" type="ORF">HCU74_04375</name>
</gene>
<evidence type="ECO:0000259" key="5">
    <source>
        <dbReference type="Pfam" id="PF00294"/>
    </source>
</evidence>
<keyword evidence="2 4" id="KW-0808">Transferase</keyword>
<dbReference type="PRINTS" id="PR00990">
    <property type="entry name" value="RIBOKINASE"/>
</dbReference>
<organism evidence="6 7">
    <name type="scientific">Spongiibacter thalassae</name>
    <dbReference type="NCBI Taxonomy" id="2721624"/>
    <lineage>
        <taxon>Bacteria</taxon>
        <taxon>Pseudomonadati</taxon>
        <taxon>Pseudomonadota</taxon>
        <taxon>Gammaproteobacteria</taxon>
        <taxon>Cellvibrionales</taxon>
        <taxon>Spongiibacteraceae</taxon>
        <taxon>Spongiibacter</taxon>
    </lineage>
</organism>
<evidence type="ECO:0000313" key="7">
    <source>
        <dbReference type="Proteomes" id="UP000765845"/>
    </source>
</evidence>
<dbReference type="RefSeq" id="WP_168449213.1">
    <property type="nucleotide sequence ID" value="NZ_JAAWWK010000002.1"/>
</dbReference>
<dbReference type="InterPro" id="IPR011611">
    <property type="entry name" value="PfkB_dom"/>
</dbReference>
<dbReference type="CDD" id="cd01168">
    <property type="entry name" value="adenosine_kinase"/>
    <property type="match status" value="1"/>
</dbReference>
<dbReference type="InterPro" id="IPR002139">
    <property type="entry name" value="Ribo/fructo_kinase"/>
</dbReference>
<dbReference type="Gene3D" id="3.40.1190.20">
    <property type="match status" value="1"/>
</dbReference>
<dbReference type="Gene3D" id="3.30.1110.10">
    <property type="match status" value="1"/>
</dbReference>
<dbReference type="PROSITE" id="PS00584">
    <property type="entry name" value="PFKB_KINASES_2"/>
    <property type="match status" value="1"/>
</dbReference>
<keyword evidence="3 4" id="KW-0418">Kinase</keyword>
<dbReference type="Pfam" id="PF00294">
    <property type="entry name" value="PfkB"/>
    <property type="match status" value="1"/>
</dbReference>
<comment type="similarity">
    <text evidence="1 4">Belongs to the carbohydrate kinase PfkB family.</text>
</comment>
<dbReference type="InterPro" id="IPR002173">
    <property type="entry name" value="Carboh/pur_kinase_PfkB_CS"/>
</dbReference>
<evidence type="ECO:0000256" key="1">
    <source>
        <dbReference type="ARBA" id="ARBA00010688"/>
    </source>
</evidence>
<accession>A0ABX1GBV9</accession>
<dbReference type="InterPro" id="IPR052700">
    <property type="entry name" value="Carb_kinase_PfkB-like"/>
</dbReference>
<evidence type="ECO:0000256" key="3">
    <source>
        <dbReference type="ARBA" id="ARBA00022777"/>
    </source>
</evidence>
<dbReference type="PANTHER" id="PTHR43320:SF3">
    <property type="entry name" value="CARBOHYDRATE KINASE PFKB DOMAIN-CONTAINING PROTEIN"/>
    <property type="match status" value="1"/>
</dbReference>
<reference evidence="6 7" key="1">
    <citation type="submission" date="2020-04" db="EMBL/GenBank/DDBJ databases">
        <authorList>
            <person name="Yoon J."/>
        </authorList>
    </citation>
    <scope>NUCLEOTIDE SEQUENCE [LARGE SCALE GENOMIC DNA]</scope>
    <source>
        <strain evidence="6 7">KMU-166</strain>
    </source>
</reference>
<dbReference type="Proteomes" id="UP000765845">
    <property type="component" value="Unassembled WGS sequence"/>
</dbReference>
<proteinExistence type="inferred from homology"/>
<keyword evidence="7" id="KW-1185">Reference proteome</keyword>
<name>A0ABX1GBV9_9GAMM</name>
<feature type="domain" description="Carbohydrate kinase PfkB" evidence="5">
    <location>
        <begin position="48"/>
        <end position="318"/>
    </location>
</feature>
<dbReference type="GO" id="GO:0016301">
    <property type="term" value="F:kinase activity"/>
    <property type="evidence" value="ECO:0007669"/>
    <property type="project" value="UniProtKB-KW"/>
</dbReference>
<evidence type="ECO:0000256" key="4">
    <source>
        <dbReference type="RuleBase" id="RU003704"/>
    </source>
</evidence>
<dbReference type="EMBL" id="JAAWWK010000002">
    <property type="protein sequence ID" value="NKI16654.1"/>
    <property type="molecule type" value="Genomic_DNA"/>
</dbReference>